<comment type="caution">
    <text evidence="1">The sequence shown here is derived from an EMBL/GenBank/DDBJ whole genome shotgun (WGS) entry which is preliminary data.</text>
</comment>
<organism evidence="1 2">
    <name type="scientific">Racocetra persica</name>
    <dbReference type="NCBI Taxonomy" id="160502"/>
    <lineage>
        <taxon>Eukaryota</taxon>
        <taxon>Fungi</taxon>
        <taxon>Fungi incertae sedis</taxon>
        <taxon>Mucoromycota</taxon>
        <taxon>Glomeromycotina</taxon>
        <taxon>Glomeromycetes</taxon>
        <taxon>Diversisporales</taxon>
        <taxon>Gigasporaceae</taxon>
        <taxon>Racocetra</taxon>
    </lineage>
</organism>
<feature type="non-terminal residue" evidence="1">
    <location>
        <position position="1"/>
    </location>
</feature>
<protein>
    <submittedName>
        <fullName evidence="1">11009_t:CDS:1</fullName>
    </submittedName>
</protein>
<keyword evidence="2" id="KW-1185">Reference proteome</keyword>
<gene>
    <name evidence="1" type="ORF">RPERSI_LOCUS19006</name>
</gene>
<dbReference type="Proteomes" id="UP000789920">
    <property type="component" value="Unassembled WGS sequence"/>
</dbReference>
<evidence type="ECO:0000313" key="2">
    <source>
        <dbReference type="Proteomes" id="UP000789920"/>
    </source>
</evidence>
<proteinExistence type="predicted"/>
<accession>A0ACA9REC4</accession>
<dbReference type="EMBL" id="CAJVQC010051296">
    <property type="protein sequence ID" value="CAG8790191.1"/>
    <property type="molecule type" value="Genomic_DNA"/>
</dbReference>
<sequence>PTTEISLDQPSYSNDPNNPWNLVTKYYTVNQDGSVNENPFLIESPNTSTNMFSTLISAILAVYIMLTGDTSSLSPWALNDDITLTILVVIFSFFTTIYLMNLFIGLLSDAINETNNKEYFLIQRAEVLTEIELFYMLPYQRRKHNWFPNIIFYEAHVHKLRDLIRDIQNDKWLTLEKPQISSLLLKIINIEDESDTEISQIKKQLE</sequence>
<evidence type="ECO:0000313" key="1">
    <source>
        <dbReference type="EMBL" id="CAG8790191.1"/>
    </source>
</evidence>
<reference evidence="1" key="1">
    <citation type="submission" date="2021-06" db="EMBL/GenBank/DDBJ databases">
        <authorList>
            <person name="Kallberg Y."/>
            <person name="Tangrot J."/>
            <person name="Rosling A."/>
        </authorList>
    </citation>
    <scope>NUCLEOTIDE SEQUENCE</scope>
    <source>
        <strain evidence="1">MA461A</strain>
    </source>
</reference>
<name>A0ACA9REC4_9GLOM</name>
<feature type="non-terminal residue" evidence="1">
    <location>
        <position position="206"/>
    </location>
</feature>